<comment type="caution">
    <text evidence="1">The sequence shown here is derived from an EMBL/GenBank/DDBJ whole genome shotgun (WGS) entry which is preliminary data.</text>
</comment>
<gene>
    <name evidence="1" type="ORF">HPB47_011698</name>
</gene>
<accession>A0AC60NVP7</accession>
<evidence type="ECO:0000313" key="1">
    <source>
        <dbReference type="EMBL" id="KAG0411194.1"/>
    </source>
</evidence>
<proteinExistence type="predicted"/>
<keyword evidence="2" id="KW-1185">Reference proteome</keyword>
<evidence type="ECO:0000313" key="2">
    <source>
        <dbReference type="Proteomes" id="UP000805193"/>
    </source>
</evidence>
<dbReference type="Proteomes" id="UP000805193">
    <property type="component" value="Unassembled WGS sequence"/>
</dbReference>
<reference evidence="1 2" key="1">
    <citation type="journal article" date="2020" name="Cell">
        <title>Large-Scale Comparative Analyses of Tick Genomes Elucidate Their Genetic Diversity and Vector Capacities.</title>
        <authorList>
            <consortium name="Tick Genome and Microbiome Consortium (TIGMIC)"/>
            <person name="Jia N."/>
            <person name="Wang J."/>
            <person name="Shi W."/>
            <person name="Du L."/>
            <person name="Sun Y."/>
            <person name="Zhan W."/>
            <person name="Jiang J.F."/>
            <person name="Wang Q."/>
            <person name="Zhang B."/>
            <person name="Ji P."/>
            <person name="Bell-Sakyi L."/>
            <person name="Cui X.M."/>
            <person name="Yuan T.T."/>
            <person name="Jiang B.G."/>
            <person name="Yang W.F."/>
            <person name="Lam T.T."/>
            <person name="Chang Q.C."/>
            <person name="Ding S.J."/>
            <person name="Wang X.J."/>
            <person name="Zhu J.G."/>
            <person name="Ruan X.D."/>
            <person name="Zhao L."/>
            <person name="Wei J.T."/>
            <person name="Ye R.Z."/>
            <person name="Que T.C."/>
            <person name="Du C.H."/>
            <person name="Zhou Y.H."/>
            <person name="Cheng J.X."/>
            <person name="Dai P.F."/>
            <person name="Guo W.B."/>
            <person name="Han X.H."/>
            <person name="Huang E.J."/>
            <person name="Li L.F."/>
            <person name="Wei W."/>
            <person name="Gao Y.C."/>
            <person name="Liu J.Z."/>
            <person name="Shao H.Z."/>
            <person name="Wang X."/>
            <person name="Wang C.C."/>
            <person name="Yang T.C."/>
            <person name="Huo Q.B."/>
            <person name="Li W."/>
            <person name="Chen H.Y."/>
            <person name="Chen S.E."/>
            <person name="Zhou L.G."/>
            <person name="Ni X.B."/>
            <person name="Tian J.H."/>
            <person name="Sheng Y."/>
            <person name="Liu T."/>
            <person name="Pan Y.S."/>
            <person name="Xia L.Y."/>
            <person name="Li J."/>
            <person name="Zhao F."/>
            <person name="Cao W.C."/>
        </authorList>
    </citation>
    <scope>NUCLEOTIDE SEQUENCE [LARGE SCALE GENOMIC DNA]</scope>
    <source>
        <strain evidence="1">Iper-2018</strain>
    </source>
</reference>
<protein>
    <submittedName>
        <fullName evidence="1">Uncharacterized protein</fullName>
    </submittedName>
</protein>
<dbReference type="EMBL" id="JABSTQ010011455">
    <property type="protein sequence ID" value="KAG0411194.1"/>
    <property type="molecule type" value="Genomic_DNA"/>
</dbReference>
<organism evidence="1 2">
    <name type="scientific">Ixodes persulcatus</name>
    <name type="common">Taiga tick</name>
    <dbReference type="NCBI Taxonomy" id="34615"/>
    <lineage>
        <taxon>Eukaryota</taxon>
        <taxon>Metazoa</taxon>
        <taxon>Ecdysozoa</taxon>
        <taxon>Arthropoda</taxon>
        <taxon>Chelicerata</taxon>
        <taxon>Arachnida</taxon>
        <taxon>Acari</taxon>
        <taxon>Parasitiformes</taxon>
        <taxon>Ixodida</taxon>
        <taxon>Ixodoidea</taxon>
        <taxon>Ixodidae</taxon>
        <taxon>Ixodinae</taxon>
        <taxon>Ixodes</taxon>
    </lineage>
</organism>
<sequence length="237" mass="27188">MERGLVANCQKTNGKRHPEWGEWKQALIERFRRRLSMKDFIELKAKRTMRRNETLVQYIFEKDALLEKSPHPLTPEERISMIIGDIKDTKLSIPLASHLYSSVTELDDRAATLESLRYLETEGSNDKKTQEQERSHSSSSSTQSQVTSPKICTAGDAERRGTSCISVIFHLQKQVVHLQHQPTVKLQHRHTRGTRTKLYHHNAAVMKQVQSTAIMPATHAFLVLQVSMLPVVQLRTQ</sequence>
<name>A0AC60NVP7_IXOPE</name>